<reference evidence="1" key="1">
    <citation type="submission" date="2018-06" db="EMBL/GenBank/DDBJ databases">
        <authorList>
            <person name="Zhirakovskaya E."/>
        </authorList>
    </citation>
    <scope>NUCLEOTIDE SEQUENCE</scope>
</reference>
<dbReference type="GO" id="GO:0047971">
    <property type="term" value="F:guanidinobutyrase activity"/>
    <property type="evidence" value="ECO:0007669"/>
    <property type="project" value="UniProtKB-EC"/>
</dbReference>
<dbReference type="EC" id="3.5.3.7" evidence="1"/>
<accession>A0A3B0VHS9</accession>
<name>A0A3B0VHS9_9ZZZZ</name>
<evidence type="ECO:0000313" key="1">
    <source>
        <dbReference type="EMBL" id="VAW31254.1"/>
    </source>
</evidence>
<protein>
    <submittedName>
        <fullName evidence="1">Guanidinobutyrase</fullName>
        <ecNumber evidence="1">3.5.3.7</ecNumber>
    </submittedName>
</protein>
<organism evidence="1">
    <name type="scientific">hydrothermal vent metagenome</name>
    <dbReference type="NCBI Taxonomy" id="652676"/>
    <lineage>
        <taxon>unclassified sequences</taxon>
        <taxon>metagenomes</taxon>
        <taxon>ecological metagenomes</taxon>
    </lineage>
</organism>
<sequence>MTKNHYQPLDAMVYPRFSGIRTFMRLPHVTDLEGVDLVITVTSPAPQVIYPNPISKSKNKPCPFSKATPPPPFSAASRGTRYFFDFWTGYPN</sequence>
<proteinExistence type="predicted"/>
<dbReference type="EMBL" id="UOEU01000188">
    <property type="protein sequence ID" value="VAW31254.1"/>
    <property type="molecule type" value="Genomic_DNA"/>
</dbReference>
<dbReference type="AlphaFoldDB" id="A0A3B0VHS9"/>
<keyword evidence="1" id="KW-0378">Hydrolase</keyword>
<gene>
    <name evidence="1" type="ORF">MNBD_CHLOROFLEXI01-3924</name>
</gene>